<keyword evidence="1" id="KW-0812">Transmembrane</keyword>
<gene>
    <name evidence="2" type="ORF">METZ01_LOCUS203431</name>
</gene>
<feature type="transmembrane region" description="Helical" evidence="1">
    <location>
        <begin position="12"/>
        <end position="29"/>
    </location>
</feature>
<dbReference type="EMBL" id="UINC01044729">
    <property type="protein sequence ID" value="SVB50577.1"/>
    <property type="molecule type" value="Genomic_DNA"/>
</dbReference>
<proteinExistence type="predicted"/>
<evidence type="ECO:0000256" key="1">
    <source>
        <dbReference type="SAM" id="Phobius"/>
    </source>
</evidence>
<name>A0A382EL05_9ZZZZ</name>
<accession>A0A382EL05</accession>
<evidence type="ECO:0000313" key="2">
    <source>
        <dbReference type="EMBL" id="SVB50577.1"/>
    </source>
</evidence>
<protein>
    <submittedName>
        <fullName evidence="2">Uncharacterized protein</fullName>
    </submittedName>
</protein>
<keyword evidence="1" id="KW-1133">Transmembrane helix</keyword>
<sequence>MNRFNKKFFFRLFLNQQLIAIIFTINLFSCDHAYDLGLAEIDGDIITLNFYLPRYQSFLS</sequence>
<dbReference type="AlphaFoldDB" id="A0A382EL05"/>
<reference evidence="2" key="1">
    <citation type="submission" date="2018-05" db="EMBL/GenBank/DDBJ databases">
        <authorList>
            <person name="Lanie J.A."/>
            <person name="Ng W.-L."/>
            <person name="Kazmierczak K.M."/>
            <person name="Andrzejewski T.M."/>
            <person name="Davidsen T.M."/>
            <person name="Wayne K.J."/>
            <person name="Tettelin H."/>
            <person name="Glass J.I."/>
            <person name="Rusch D."/>
            <person name="Podicherti R."/>
            <person name="Tsui H.-C.T."/>
            <person name="Winkler M.E."/>
        </authorList>
    </citation>
    <scope>NUCLEOTIDE SEQUENCE</scope>
</reference>
<feature type="non-terminal residue" evidence="2">
    <location>
        <position position="60"/>
    </location>
</feature>
<organism evidence="2">
    <name type="scientific">marine metagenome</name>
    <dbReference type="NCBI Taxonomy" id="408172"/>
    <lineage>
        <taxon>unclassified sequences</taxon>
        <taxon>metagenomes</taxon>
        <taxon>ecological metagenomes</taxon>
    </lineage>
</organism>
<keyword evidence="1" id="KW-0472">Membrane</keyword>